<evidence type="ECO:0000256" key="6">
    <source>
        <dbReference type="ARBA" id="ARBA00023136"/>
    </source>
</evidence>
<dbReference type="Pfam" id="PF05977">
    <property type="entry name" value="MFS_3"/>
    <property type="match status" value="1"/>
</dbReference>
<dbReference type="OrthoDB" id="9775268at2"/>
<evidence type="ECO:0000259" key="8">
    <source>
        <dbReference type="PROSITE" id="PS50850"/>
    </source>
</evidence>
<dbReference type="InterPro" id="IPR010290">
    <property type="entry name" value="TM_effector"/>
</dbReference>
<evidence type="ECO:0000256" key="2">
    <source>
        <dbReference type="ARBA" id="ARBA00022448"/>
    </source>
</evidence>
<feature type="transmembrane region" description="Helical" evidence="7">
    <location>
        <begin position="349"/>
        <end position="371"/>
    </location>
</feature>
<evidence type="ECO:0000256" key="4">
    <source>
        <dbReference type="ARBA" id="ARBA00022692"/>
    </source>
</evidence>
<dbReference type="InterPro" id="IPR020846">
    <property type="entry name" value="MFS_dom"/>
</dbReference>
<evidence type="ECO:0000256" key="3">
    <source>
        <dbReference type="ARBA" id="ARBA00022475"/>
    </source>
</evidence>
<protein>
    <submittedName>
        <fullName evidence="9">MFS transporter</fullName>
    </submittedName>
</protein>
<evidence type="ECO:0000313" key="10">
    <source>
        <dbReference type="Proteomes" id="UP000244867"/>
    </source>
</evidence>
<evidence type="ECO:0000313" key="9">
    <source>
        <dbReference type="EMBL" id="PUA81656.1"/>
    </source>
</evidence>
<keyword evidence="5 7" id="KW-1133">Transmembrane helix</keyword>
<feature type="transmembrane region" description="Helical" evidence="7">
    <location>
        <begin position="92"/>
        <end position="121"/>
    </location>
</feature>
<keyword evidence="2" id="KW-0813">Transport</keyword>
<keyword evidence="10" id="KW-1185">Reference proteome</keyword>
<evidence type="ECO:0000256" key="7">
    <source>
        <dbReference type="SAM" id="Phobius"/>
    </source>
</evidence>
<dbReference type="AlphaFoldDB" id="A0A2R7Z048"/>
<comment type="caution">
    <text evidence="9">The sequence shown here is derived from an EMBL/GenBank/DDBJ whole genome shotgun (WGS) entry which is preliminary data.</text>
</comment>
<evidence type="ECO:0000256" key="1">
    <source>
        <dbReference type="ARBA" id="ARBA00004651"/>
    </source>
</evidence>
<accession>A0A2R7Z048</accession>
<dbReference type="GO" id="GO:0022857">
    <property type="term" value="F:transmembrane transporter activity"/>
    <property type="evidence" value="ECO:0007669"/>
    <property type="project" value="InterPro"/>
</dbReference>
<dbReference type="EMBL" id="PYXZ01000002">
    <property type="protein sequence ID" value="PUA81656.1"/>
    <property type="molecule type" value="Genomic_DNA"/>
</dbReference>
<proteinExistence type="predicted"/>
<feature type="transmembrane region" description="Helical" evidence="7">
    <location>
        <begin position="291"/>
        <end position="309"/>
    </location>
</feature>
<keyword evidence="3" id="KW-1003">Cell membrane</keyword>
<sequence length="421" mass="44151">MSPTFRSLHNPNYRLYAAGGVVSNTGTWMQRVAQDWLVLQLTASSGAALGITTGLQFLPFLLLGPFTGLVADRMPKQRLLQMTNLGMALPAVVLGLLAVTGTAEIWHVYVLAFVLGLASAFDAPARQSFVSEIVEPDDLTNAVGLNSASFNAARLVGPGLAGVLIAAFGGGAVATGWVILLNGISYVAPILALRGMDASRLDSPELTRPGPGAIREGFAYVRARPDLLLILAIVFSAGTFGLNFQMTSALMATEVFDKGPTEYGLLGTFLAVGSLSGALLAARRERVRQRLVIVAGLAFGVLVTLSGLMPSYVAFAIMAPLVGLSALTLITSANAYMQLHLEPGVRGRVMALYMMIFMGGTPFGAPIIGWIGEAFGARWTLVLGGLLTIAGIAGASLLFARARGVRFSDLHAHPAAYETTA</sequence>
<dbReference type="SUPFAM" id="SSF103473">
    <property type="entry name" value="MFS general substrate transporter"/>
    <property type="match status" value="1"/>
</dbReference>
<feature type="transmembrane region" description="Helical" evidence="7">
    <location>
        <begin position="160"/>
        <end position="193"/>
    </location>
</feature>
<dbReference type="CDD" id="cd06173">
    <property type="entry name" value="MFS_MefA_like"/>
    <property type="match status" value="1"/>
</dbReference>
<reference evidence="9 10" key="1">
    <citation type="submission" date="2018-03" db="EMBL/GenBank/DDBJ databases">
        <authorList>
            <person name="Keele B.F."/>
        </authorList>
    </citation>
    <scope>NUCLEOTIDE SEQUENCE [LARGE SCALE GENOMIC DNA]</scope>
    <source>
        <strain evidence="9 10">IB-3</strain>
    </source>
</reference>
<feature type="transmembrane region" description="Helical" evidence="7">
    <location>
        <begin position="377"/>
        <end position="400"/>
    </location>
</feature>
<feature type="transmembrane region" description="Helical" evidence="7">
    <location>
        <begin position="227"/>
        <end position="251"/>
    </location>
</feature>
<dbReference type="Proteomes" id="UP000244867">
    <property type="component" value="Unassembled WGS sequence"/>
</dbReference>
<keyword evidence="6 7" id="KW-0472">Membrane</keyword>
<feature type="domain" description="Major facilitator superfamily (MFS) profile" evidence="8">
    <location>
        <begin position="12"/>
        <end position="403"/>
    </location>
</feature>
<dbReference type="PROSITE" id="PS50850">
    <property type="entry name" value="MFS"/>
    <property type="match status" value="1"/>
</dbReference>
<dbReference type="PANTHER" id="PTHR23513:SF11">
    <property type="entry name" value="STAPHYLOFERRIN A TRANSPORTER"/>
    <property type="match status" value="1"/>
</dbReference>
<evidence type="ECO:0000256" key="5">
    <source>
        <dbReference type="ARBA" id="ARBA00022989"/>
    </source>
</evidence>
<dbReference type="RefSeq" id="WP_108343548.1">
    <property type="nucleotide sequence ID" value="NZ_PYXZ01000002.1"/>
</dbReference>
<dbReference type="Gene3D" id="1.20.1250.20">
    <property type="entry name" value="MFS general substrate transporter like domains"/>
    <property type="match status" value="1"/>
</dbReference>
<feature type="transmembrane region" description="Helical" evidence="7">
    <location>
        <begin position="47"/>
        <end position="71"/>
    </location>
</feature>
<dbReference type="PANTHER" id="PTHR23513">
    <property type="entry name" value="INTEGRAL MEMBRANE EFFLUX PROTEIN-RELATED"/>
    <property type="match status" value="1"/>
</dbReference>
<name>A0A2R7Z048_9ACTN</name>
<dbReference type="InterPro" id="IPR036259">
    <property type="entry name" value="MFS_trans_sf"/>
</dbReference>
<dbReference type="GO" id="GO:0005886">
    <property type="term" value="C:plasma membrane"/>
    <property type="evidence" value="ECO:0007669"/>
    <property type="project" value="UniProtKB-SubCell"/>
</dbReference>
<feature type="transmembrane region" description="Helical" evidence="7">
    <location>
        <begin position="315"/>
        <end position="337"/>
    </location>
</feature>
<organism evidence="9 10">
    <name type="scientific">Nocardioides currus</name>
    <dbReference type="NCBI Taxonomy" id="2133958"/>
    <lineage>
        <taxon>Bacteria</taxon>
        <taxon>Bacillati</taxon>
        <taxon>Actinomycetota</taxon>
        <taxon>Actinomycetes</taxon>
        <taxon>Propionibacteriales</taxon>
        <taxon>Nocardioidaceae</taxon>
        <taxon>Nocardioides</taxon>
    </lineage>
</organism>
<keyword evidence="4 7" id="KW-0812">Transmembrane</keyword>
<comment type="subcellular location">
    <subcellularLocation>
        <location evidence="1">Cell membrane</location>
        <topology evidence="1">Multi-pass membrane protein</topology>
    </subcellularLocation>
</comment>
<gene>
    <name evidence="9" type="ORF">C7S10_06170</name>
</gene>
<feature type="transmembrane region" description="Helical" evidence="7">
    <location>
        <begin position="263"/>
        <end position="282"/>
    </location>
</feature>